<dbReference type="InterPro" id="IPR020583">
    <property type="entry name" value="Inositol_monoP_metal-BS"/>
</dbReference>
<feature type="binding site" evidence="9">
    <location>
        <position position="86"/>
    </location>
    <ligand>
        <name>Mg(2+)</name>
        <dbReference type="ChEBI" id="CHEBI:18420"/>
        <label>2</label>
    </ligand>
</feature>
<evidence type="ECO:0000256" key="2">
    <source>
        <dbReference type="ARBA" id="ARBA00005289"/>
    </source>
</evidence>
<evidence type="ECO:0000256" key="7">
    <source>
        <dbReference type="ARBA" id="ARBA00022842"/>
    </source>
</evidence>
<comment type="function">
    <text evidence="9">Converts adenosine-3',5'-bisphosphate (PAP) to AMP.</text>
</comment>
<dbReference type="PRINTS" id="PR00377">
    <property type="entry name" value="IMPHPHTASES"/>
</dbReference>
<organism evidence="11 12">
    <name type="scientific">Thiohalospira halophila DSM 15071</name>
    <dbReference type="NCBI Taxonomy" id="1123397"/>
    <lineage>
        <taxon>Bacteria</taxon>
        <taxon>Pseudomonadati</taxon>
        <taxon>Pseudomonadota</taxon>
        <taxon>Gammaproteobacteria</taxon>
        <taxon>Thiohalospirales</taxon>
        <taxon>Thiohalospiraceae</taxon>
        <taxon>Thiohalospira</taxon>
    </lineage>
</organism>
<feature type="binding site" evidence="9">
    <location>
        <position position="89"/>
    </location>
    <ligand>
        <name>Mg(2+)</name>
        <dbReference type="ChEBI" id="CHEBI:18420"/>
        <label>2</label>
    </ligand>
</feature>
<dbReference type="GO" id="GO:0000287">
    <property type="term" value="F:magnesium ion binding"/>
    <property type="evidence" value="ECO:0007669"/>
    <property type="project" value="UniProtKB-UniRule"/>
</dbReference>
<dbReference type="InterPro" id="IPR050725">
    <property type="entry name" value="CysQ/Inositol_MonoPase"/>
</dbReference>
<comment type="cofactor">
    <cofactor evidence="9 10">
        <name>Mg(2+)</name>
        <dbReference type="ChEBI" id="CHEBI:18420"/>
    </cofactor>
</comment>
<evidence type="ECO:0000256" key="8">
    <source>
        <dbReference type="ARBA" id="ARBA00023136"/>
    </source>
</evidence>
<dbReference type="Gene3D" id="3.30.540.10">
    <property type="entry name" value="Fructose-1,6-Bisphosphatase, subunit A, domain 1"/>
    <property type="match status" value="1"/>
</dbReference>
<dbReference type="GO" id="GO:0000103">
    <property type="term" value="P:sulfate assimilation"/>
    <property type="evidence" value="ECO:0007669"/>
    <property type="project" value="TreeGrafter"/>
</dbReference>
<gene>
    <name evidence="9" type="primary">cysQ</name>
    <name evidence="11" type="ORF">SAMN05660831_00747</name>
</gene>
<dbReference type="EC" id="3.1.3.7" evidence="9"/>
<evidence type="ECO:0000256" key="1">
    <source>
        <dbReference type="ARBA" id="ARBA00001625"/>
    </source>
</evidence>
<name>A0A1I1PQ68_9GAMM</name>
<keyword evidence="4 9" id="KW-0997">Cell inner membrane</keyword>
<evidence type="ECO:0000256" key="10">
    <source>
        <dbReference type="PIRSR" id="PIRSR600760-2"/>
    </source>
</evidence>
<dbReference type="RefSeq" id="WP_093427373.1">
    <property type="nucleotide sequence ID" value="NZ_FOMJ01000001.1"/>
</dbReference>
<dbReference type="GO" id="GO:0046854">
    <property type="term" value="P:phosphatidylinositol phosphate biosynthetic process"/>
    <property type="evidence" value="ECO:0007669"/>
    <property type="project" value="InterPro"/>
</dbReference>
<sequence>MAELLETLDAIAHRAGEAILDVYHRADQGVETKADDSPLTEADRAAHRIIAEALAEAYPDIPVLSEEGAEIPYAERAHWSRLFVVDPLDGTKEFLHKNGEFTVNIALVEEGEPVAGVVHAPALGRTYLGDGNGASRRDGARPPMAIRVADPVAGRPWRVVGSRSHATPEVQALVDALGEAELVSMGSSLKLCLVAEGAADLYPRLGPTSEWDTAAAHAVVRAAGGVVVDTDLEPLTYNWRETILNPYFITASRLDPAWTGPLPRVLGKA</sequence>
<dbReference type="OrthoDB" id="9785695at2"/>
<feature type="binding site" evidence="10">
    <location>
        <position position="212"/>
    </location>
    <ligand>
        <name>Mg(2+)</name>
        <dbReference type="ChEBI" id="CHEBI:18420"/>
        <label>1</label>
        <note>catalytic</note>
    </ligand>
</feature>
<feature type="binding site" evidence="10">
    <location>
        <position position="86"/>
    </location>
    <ligand>
        <name>Mg(2+)</name>
        <dbReference type="ChEBI" id="CHEBI:18420"/>
        <label>1</label>
        <note>catalytic</note>
    </ligand>
</feature>
<keyword evidence="8 9" id="KW-0472">Membrane</keyword>
<dbReference type="GO" id="GO:0050427">
    <property type="term" value="P:3'-phosphoadenosine 5'-phosphosulfate metabolic process"/>
    <property type="evidence" value="ECO:0007669"/>
    <property type="project" value="TreeGrafter"/>
</dbReference>
<feature type="binding site" evidence="9">
    <location>
        <begin position="88"/>
        <end position="91"/>
    </location>
    <ligand>
        <name>substrate</name>
    </ligand>
</feature>
<comment type="subcellular location">
    <subcellularLocation>
        <location evidence="9">Cell inner membrane</location>
        <topology evidence="9">Peripheral membrane protein</topology>
        <orientation evidence="9">Cytoplasmic side</orientation>
    </subcellularLocation>
</comment>
<feature type="binding site" evidence="9">
    <location>
        <position position="88"/>
    </location>
    <ligand>
        <name>Mg(2+)</name>
        <dbReference type="ChEBI" id="CHEBI:18420"/>
        <label>1</label>
    </ligand>
</feature>
<dbReference type="AlphaFoldDB" id="A0A1I1PQ68"/>
<dbReference type="HAMAP" id="MF_02095">
    <property type="entry name" value="CysQ"/>
    <property type="match status" value="1"/>
</dbReference>
<keyword evidence="3 9" id="KW-1003">Cell membrane</keyword>
<feature type="binding site" evidence="10">
    <location>
        <position position="89"/>
    </location>
    <ligand>
        <name>Mg(2+)</name>
        <dbReference type="ChEBI" id="CHEBI:18420"/>
        <label>1</label>
        <note>catalytic</note>
    </ligand>
</feature>
<dbReference type="PANTHER" id="PTHR43028:SF5">
    <property type="entry name" value="3'(2'),5'-BISPHOSPHATE NUCLEOTIDASE 1"/>
    <property type="match status" value="1"/>
</dbReference>
<dbReference type="EMBL" id="FOMJ01000001">
    <property type="protein sequence ID" value="SFD08140.1"/>
    <property type="molecule type" value="Genomic_DNA"/>
</dbReference>
<dbReference type="CDD" id="cd01638">
    <property type="entry name" value="CysQ"/>
    <property type="match status" value="1"/>
</dbReference>
<feature type="binding site" evidence="10">
    <location>
        <position position="88"/>
    </location>
    <ligand>
        <name>Mg(2+)</name>
        <dbReference type="ChEBI" id="CHEBI:18420"/>
        <label>1</label>
        <note>catalytic</note>
    </ligand>
</feature>
<dbReference type="Gene3D" id="3.40.190.80">
    <property type="match status" value="1"/>
</dbReference>
<evidence type="ECO:0000313" key="12">
    <source>
        <dbReference type="Proteomes" id="UP000198611"/>
    </source>
</evidence>
<dbReference type="PANTHER" id="PTHR43028">
    <property type="entry name" value="3'(2'),5'-BISPHOSPHATE NUCLEOTIDASE 1"/>
    <property type="match status" value="1"/>
</dbReference>
<feature type="binding site" evidence="9">
    <location>
        <position position="66"/>
    </location>
    <ligand>
        <name>Mg(2+)</name>
        <dbReference type="ChEBI" id="CHEBI:18420"/>
        <label>1</label>
    </ligand>
</feature>
<dbReference type="Proteomes" id="UP000198611">
    <property type="component" value="Unassembled WGS sequence"/>
</dbReference>
<evidence type="ECO:0000256" key="9">
    <source>
        <dbReference type="HAMAP-Rule" id="MF_02095"/>
    </source>
</evidence>
<comment type="catalytic activity">
    <reaction evidence="1 9">
        <text>adenosine 3',5'-bisphosphate + H2O = AMP + phosphate</text>
        <dbReference type="Rhea" id="RHEA:10040"/>
        <dbReference type="ChEBI" id="CHEBI:15377"/>
        <dbReference type="ChEBI" id="CHEBI:43474"/>
        <dbReference type="ChEBI" id="CHEBI:58343"/>
        <dbReference type="ChEBI" id="CHEBI:456215"/>
        <dbReference type="EC" id="3.1.3.7"/>
    </reaction>
</comment>
<evidence type="ECO:0000256" key="6">
    <source>
        <dbReference type="ARBA" id="ARBA00022801"/>
    </source>
</evidence>
<dbReference type="NCBIfam" id="TIGR01331">
    <property type="entry name" value="bisphos_cysQ"/>
    <property type="match status" value="1"/>
</dbReference>
<feature type="binding site" evidence="9">
    <location>
        <position position="212"/>
    </location>
    <ligand>
        <name>Mg(2+)</name>
        <dbReference type="ChEBI" id="CHEBI:18420"/>
        <label>2</label>
    </ligand>
</feature>
<dbReference type="SUPFAM" id="SSF56655">
    <property type="entry name" value="Carbohydrate phosphatase"/>
    <property type="match status" value="1"/>
</dbReference>
<evidence type="ECO:0000256" key="3">
    <source>
        <dbReference type="ARBA" id="ARBA00022475"/>
    </source>
</evidence>
<keyword evidence="12" id="KW-1185">Reference proteome</keyword>
<keyword evidence="7 9" id="KW-0460">Magnesium</keyword>
<dbReference type="InterPro" id="IPR006240">
    <property type="entry name" value="CysQ"/>
</dbReference>
<evidence type="ECO:0000313" key="11">
    <source>
        <dbReference type="EMBL" id="SFD08140.1"/>
    </source>
</evidence>
<feature type="binding site" evidence="9">
    <location>
        <position position="66"/>
    </location>
    <ligand>
        <name>substrate</name>
    </ligand>
</feature>
<dbReference type="InterPro" id="IPR020550">
    <property type="entry name" value="Inositol_monophosphatase_CS"/>
</dbReference>
<dbReference type="PROSITE" id="PS00629">
    <property type="entry name" value="IMP_1"/>
    <property type="match status" value="1"/>
</dbReference>
<dbReference type="PROSITE" id="PS00630">
    <property type="entry name" value="IMP_2"/>
    <property type="match status" value="1"/>
</dbReference>
<dbReference type="GO" id="GO:0008441">
    <property type="term" value="F:3'(2'),5'-bisphosphate nucleotidase activity"/>
    <property type="evidence" value="ECO:0007669"/>
    <property type="project" value="UniProtKB-UniRule"/>
</dbReference>
<keyword evidence="5 9" id="KW-0479">Metal-binding</keyword>
<protein>
    <recommendedName>
        <fullName evidence="9">3'(2'),5'-bisphosphate nucleotidase CysQ</fullName>
        <ecNumber evidence="9">3.1.3.7</ecNumber>
    </recommendedName>
    <alternativeName>
        <fullName evidence="9">3'(2'),5-bisphosphonucleoside 3'(2')-phosphohydrolase</fullName>
    </alternativeName>
    <alternativeName>
        <fullName evidence="9">3'-phosphoadenosine 5'-phosphate phosphatase</fullName>
        <shortName evidence="9">PAP phosphatase</shortName>
    </alternativeName>
</protein>
<dbReference type="STRING" id="1123397.SAMN05660831_00747"/>
<reference evidence="11 12" key="1">
    <citation type="submission" date="2016-10" db="EMBL/GenBank/DDBJ databases">
        <authorList>
            <person name="de Groot N.N."/>
        </authorList>
    </citation>
    <scope>NUCLEOTIDE SEQUENCE [LARGE SCALE GENOMIC DNA]</scope>
    <source>
        <strain evidence="11 12">HL3</strain>
    </source>
</reference>
<keyword evidence="6 9" id="KW-0378">Hydrolase</keyword>
<dbReference type="InterPro" id="IPR000760">
    <property type="entry name" value="Inositol_monophosphatase-like"/>
</dbReference>
<comment type="similarity">
    <text evidence="2 9">Belongs to the inositol monophosphatase superfamily. CysQ family.</text>
</comment>
<evidence type="ECO:0000256" key="5">
    <source>
        <dbReference type="ARBA" id="ARBA00022723"/>
    </source>
</evidence>
<evidence type="ECO:0000256" key="4">
    <source>
        <dbReference type="ARBA" id="ARBA00022519"/>
    </source>
</evidence>
<accession>A0A1I1PQ68</accession>
<proteinExistence type="inferred from homology"/>
<dbReference type="GO" id="GO:0005886">
    <property type="term" value="C:plasma membrane"/>
    <property type="evidence" value="ECO:0007669"/>
    <property type="project" value="UniProtKB-SubCell"/>
</dbReference>
<feature type="binding site" evidence="10">
    <location>
        <position position="66"/>
    </location>
    <ligand>
        <name>Mg(2+)</name>
        <dbReference type="ChEBI" id="CHEBI:18420"/>
        <label>1</label>
        <note>catalytic</note>
    </ligand>
</feature>
<dbReference type="Pfam" id="PF00459">
    <property type="entry name" value="Inositol_P"/>
    <property type="match status" value="1"/>
</dbReference>
<dbReference type="FunFam" id="3.40.190.80:FF:000005">
    <property type="entry name" value="3'(2'),5'-bisphosphate nucleotidase CysQ"/>
    <property type="match status" value="1"/>
</dbReference>
<feature type="binding site" evidence="9">
    <location>
        <position position="212"/>
    </location>
    <ligand>
        <name>substrate</name>
    </ligand>
</feature>
<feature type="binding site" evidence="9">
    <location>
        <position position="86"/>
    </location>
    <ligand>
        <name>Mg(2+)</name>
        <dbReference type="ChEBI" id="CHEBI:18420"/>
        <label>1</label>
    </ligand>
</feature>